<evidence type="ECO:0000256" key="6">
    <source>
        <dbReference type="ARBA" id="ARBA00023136"/>
    </source>
</evidence>
<dbReference type="SUPFAM" id="SSF56935">
    <property type="entry name" value="Porins"/>
    <property type="match status" value="1"/>
</dbReference>
<dbReference type="Pfam" id="PF03349">
    <property type="entry name" value="Toluene_X"/>
    <property type="match status" value="1"/>
</dbReference>
<evidence type="ECO:0000256" key="5">
    <source>
        <dbReference type="ARBA" id="ARBA00022729"/>
    </source>
</evidence>
<reference evidence="9" key="1">
    <citation type="journal article" date="2014" name="Int. J. Syst. Evol. Microbiol.">
        <title>Complete genome sequence of Corynebacterium casei LMG S-19264T (=DSM 44701T), isolated from a smear-ripened cheese.</title>
        <authorList>
            <consortium name="US DOE Joint Genome Institute (JGI-PGF)"/>
            <person name="Walter F."/>
            <person name="Albersmeier A."/>
            <person name="Kalinowski J."/>
            <person name="Ruckert C."/>
        </authorList>
    </citation>
    <scope>NUCLEOTIDE SEQUENCE</scope>
    <source>
        <strain evidence="9">CGMCC 1.12506</strain>
    </source>
</reference>
<feature type="signal peptide" evidence="8">
    <location>
        <begin position="1"/>
        <end position="19"/>
    </location>
</feature>
<dbReference type="AlphaFoldDB" id="A0A916Y0T0"/>
<keyword evidence="5 8" id="KW-0732">Signal</keyword>
<keyword evidence="4" id="KW-0812">Transmembrane</keyword>
<dbReference type="InterPro" id="IPR005017">
    <property type="entry name" value="OMPP1/FadL/TodX"/>
</dbReference>
<dbReference type="EMBL" id="BMFG01000004">
    <property type="protein sequence ID" value="GGD25227.1"/>
    <property type="molecule type" value="Genomic_DNA"/>
</dbReference>
<proteinExistence type="inferred from homology"/>
<feature type="chain" id="PRO_5037410398" evidence="8">
    <location>
        <begin position="20"/>
        <end position="498"/>
    </location>
</feature>
<keyword evidence="10" id="KW-1185">Reference proteome</keyword>
<protein>
    <submittedName>
        <fullName evidence="9">Transporter</fullName>
    </submittedName>
</protein>
<dbReference type="Gene3D" id="2.40.160.60">
    <property type="entry name" value="Outer membrane protein transport protein (OMPP1/FadL/TodX)"/>
    <property type="match status" value="1"/>
</dbReference>
<keyword evidence="6" id="KW-0472">Membrane</keyword>
<evidence type="ECO:0000256" key="2">
    <source>
        <dbReference type="ARBA" id="ARBA00008163"/>
    </source>
</evidence>
<dbReference type="GO" id="GO:0009279">
    <property type="term" value="C:cell outer membrane"/>
    <property type="evidence" value="ECO:0007669"/>
    <property type="project" value="UniProtKB-SubCell"/>
</dbReference>
<comment type="subcellular location">
    <subcellularLocation>
        <location evidence="1">Cell outer membrane</location>
        <topology evidence="1">Multi-pass membrane protein</topology>
    </subcellularLocation>
</comment>
<keyword evidence="7" id="KW-0998">Cell outer membrane</keyword>
<evidence type="ECO:0000256" key="3">
    <source>
        <dbReference type="ARBA" id="ARBA00022452"/>
    </source>
</evidence>
<organism evidence="9 10">
    <name type="scientific">Flavobacterium orientale</name>
    <dbReference type="NCBI Taxonomy" id="1756020"/>
    <lineage>
        <taxon>Bacteria</taxon>
        <taxon>Pseudomonadati</taxon>
        <taxon>Bacteroidota</taxon>
        <taxon>Flavobacteriia</taxon>
        <taxon>Flavobacteriales</taxon>
        <taxon>Flavobacteriaceae</taxon>
        <taxon>Flavobacterium</taxon>
    </lineage>
</organism>
<comment type="caution">
    <text evidence="9">The sequence shown here is derived from an EMBL/GenBank/DDBJ whole genome shotgun (WGS) entry which is preliminary data.</text>
</comment>
<evidence type="ECO:0000256" key="7">
    <source>
        <dbReference type="ARBA" id="ARBA00023237"/>
    </source>
</evidence>
<name>A0A916Y0T0_9FLAO</name>
<dbReference type="RefSeq" id="WP_188361853.1">
    <property type="nucleotide sequence ID" value="NZ_BMFG01000004.1"/>
</dbReference>
<evidence type="ECO:0000256" key="1">
    <source>
        <dbReference type="ARBA" id="ARBA00004571"/>
    </source>
</evidence>
<gene>
    <name evidence="9" type="ORF">GCM10011343_14220</name>
</gene>
<accession>A0A916Y0T0</accession>
<sequence length="498" mass="55781">MKKIFYLAFFGIVSLSVNAQEIQDAIRYSQQNLTGTARFRAMGGAFGALGGDLSAITINPASSAVFTFNQFGVTLSNFDIKNKSNYFGSSATERENTFDINQLGAVFVFEDFSTNQSWKKISLGINYDNTNSFNNAFFSAGVNPTNSVDQYFLSYANGIPLSTITNNPYSFLNYAEQQAYMGFEGYIIDPANDNDPTSNQYISNVPAGGDYYQENFVTSRGINGKLSFNVAAQYKDNVYVGLNLNAHFIDYTQNSRFFESNTNDDQNGVQRLRFENSLYTYGNGFSFQLGTIVKVTEELRAGFTFESPTWYYLNDETSQFLIAENREAGQSFTDIVDPQIINVFPAYRLQTPGKITGSLAYVFLKRGIISFDYSLKDYSNMKFRPTDDLYFSDLNREMASILTVSNEFRVGAEYKIKQLSLRGGYRFEESPFKNSNTLGNLSSFSTGLGYNFGTIKADLAYTNTKQNRMQGFFSQGLTDAAAINSVNNTITLSLLFEL</sequence>
<evidence type="ECO:0000256" key="4">
    <source>
        <dbReference type="ARBA" id="ARBA00022692"/>
    </source>
</evidence>
<dbReference type="Proteomes" id="UP000625735">
    <property type="component" value="Unassembled WGS sequence"/>
</dbReference>
<evidence type="ECO:0000313" key="10">
    <source>
        <dbReference type="Proteomes" id="UP000625735"/>
    </source>
</evidence>
<keyword evidence="3" id="KW-1134">Transmembrane beta strand</keyword>
<comment type="similarity">
    <text evidence="2">Belongs to the OmpP1/FadL family.</text>
</comment>
<evidence type="ECO:0000313" key="9">
    <source>
        <dbReference type="EMBL" id="GGD25227.1"/>
    </source>
</evidence>
<reference evidence="9" key="2">
    <citation type="submission" date="2020-09" db="EMBL/GenBank/DDBJ databases">
        <authorList>
            <person name="Sun Q."/>
            <person name="Zhou Y."/>
        </authorList>
    </citation>
    <scope>NUCLEOTIDE SEQUENCE</scope>
    <source>
        <strain evidence="9">CGMCC 1.12506</strain>
    </source>
</reference>
<evidence type="ECO:0000256" key="8">
    <source>
        <dbReference type="SAM" id="SignalP"/>
    </source>
</evidence>